<dbReference type="PATRIC" id="fig|1227456.3.peg.520"/>
<evidence type="ECO:0000256" key="3">
    <source>
        <dbReference type="ARBA" id="ARBA00023125"/>
    </source>
</evidence>
<dbReference type="PROSITE" id="PS50977">
    <property type="entry name" value="HTH_TETR_2"/>
    <property type="match status" value="1"/>
</dbReference>
<evidence type="ECO:0000256" key="4">
    <source>
        <dbReference type="ARBA" id="ARBA00023163"/>
    </source>
</evidence>
<name>M0NCN5_9EURY</name>
<dbReference type="SUPFAM" id="SSF48498">
    <property type="entry name" value="Tetracyclin repressor-like, C-terminal domain"/>
    <property type="match status" value="1"/>
</dbReference>
<feature type="domain" description="HTH tetR-type" evidence="6">
    <location>
        <begin position="7"/>
        <end position="67"/>
    </location>
</feature>
<dbReference type="InterPro" id="IPR050109">
    <property type="entry name" value="HTH-type_TetR-like_transc_reg"/>
</dbReference>
<evidence type="ECO:0000256" key="5">
    <source>
        <dbReference type="PROSITE-ProRule" id="PRU00335"/>
    </source>
</evidence>
<dbReference type="GO" id="GO:0003700">
    <property type="term" value="F:DNA-binding transcription factor activity"/>
    <property type="evidence" value="ECO:0007669"/>
    <property type="project" value="TreeGrafter"/>
</dbReference>
<dbReference type="PANTHER" id="PTHR30055">
    <property type="entry name" value="HTH-TYPE TRANSCRIPTIONAL REGULATOR RUTR"/>
    <property type="match status" value="1"/>
</dbReference>
<dbReference type="RefSeq" id="WP_005039568.1">
    <property type="nucleotide sequence ID" value="NZ_AOME01000013.1"/>
</dbReference>
<sequence length="203" mass="23043">MSDTTTDETAAEIMDGTYRALCEHGYAALRMQDIADETTKSKAALHYHYDSKHDLLLSFLDHLIADFSEKLGEAEGETPPDRLRDFVGQRLTARDREAHQEFQTAILEIKAQAPYETAYRDRLERFDEHLHAFLRTILAEGVAEGYFDAALDPDRIADFFVTTIDGAETRHVAVEQPIEDAREYLLDHIDETLVIGPEEVTAE</sequence>
<dbReference type="Gene3D" id="1.10.357.10">
    <property type="entry name" value="Tetracycline Repressor, domain 2"/>
    <property type="match status" value="1"/>
</dbReference>
<comment type="caution">
    <text evidence="7">The sequence shown here is derived from an EMBL/GenBank/DDBJ whole genome shotgun (WGS) entry which is preliminary data.</text>
</comment>
<dbReference type="EMBL" id="AOME01000013">
    <property type="protein sequence ID" value="EMA55596.1"/>
    <property type="molecule type" value="Genomic_DNA"/>
</dbReference>
<keyword evidence="8" id="KW-1185">Reference proteome</keyword>
<gene>
    <name evidence="7" type="ORF">C450_02479</name>
</gene>
<dbReference type="STRING" id="1227456.C450_02479"/>
<accession>M0NCN5</accession>
<evidence type="ECO:0000256" key="2">
    <source>
        <dbReference type="ARBA" id="ARBA00023015"/>
    </source>
</evidence>
<dbReference type="InterPro" id="IPR001647">
    <property type="entry name" value="HTH_TetR"/>
</dbReference>
<dbReference type="Pfam" id="PF00440">
    <property type="entry name" value="TetR_N"/>
    <property type="match status" value="1"/>
</dbReference>
<dbReference type="PANTHER" id="PTHR30055:SF234">
    <property type="entry name" value="HTH-TYPE TRANSCRIPTIONAL REGULATOR BETI"/>
    <property type="match status" value="1"/>
</dbReference>
<dbReference type="AlphaFoldDB" id="M0NCN5"/>
<evidence type="ECO:0000259" key="6">
    <source>
        <dbReference type="PROSITE" id="PS50977"/>
    </source>
</evidence>
<proteinExistence type="predicted"/>
<reference evidence="7 8" key="1">
    <citation type="journal article" date="2014" name="PLoS Genet.">
        <title>Phylogenetically driven sequencing of extremely halophilic archaea reveals strategies for static and dynamic osmo-response.</title>
        <authorList>
            <person name="Becker E.A."/>
            <person name="Seitzer P.M."/>
            <person name="Tritt A."/>
            <person name="Larsen D."/>
            <person name="Krusor M."/>
            <person name="Yao A.I."/>
            <person name="Wu D."/>
            <person name="Madern D."/>
            <person name="Eisen J.A."/>
            <person name="Darling A.E."/>
            <person name="Facciotti M.T."/>
        </authorList>
    </citation>
    <scope>NUCLEOTIDE SEQUENCE [LARGE SCALE GENOMIC DNA]</scope>
    <source>
        <strain evidence="7 8">DSM 8989</strain>
    </source>
</reference>
<dbReference type="GO" id="GO:0000976">
    <property type="term" value="F:transcription cis-regulatory region binding"/>
    <property type="evidence" value="ECO:0007669"/>
    <property type="project" value="TreeGrafter"/>
</dbReference>
<evidence type="ECO:0000313" key="8">
    <source>
        <dbReference type="Proteomes" id="UP000011625"/>
    </source>
</evidence>
<dbReference type="InterPro" id="IPR009057">
    <property type="entry name" value="Homeodomain-like_sf"/>
</dbReference>
<dbReference type="InterPro" id="IPR036271">
    <property type="entry name" value="Tet_transcr_reg_TetR-rel_C_sf"/>
</dbReference>
<dbReference type="Proteomes" id="UP000011625">
    <property type="component" value="Unassembled WGS sequence"/>
</dbReference>
<evidence type="ECO:0000256" key="1">
    <source>
        <dbReference type="ARBA" id="ARBA00022491"/>
    </source>
</evidence>
<organism evidence="7 8">
    <name type="scientific">Halococcus salifodinae DSM 8989</name>
    <dbReference type="NCBI Taxonomy" id="1227456"/>
    <lineage>
        <taxon>Archaea</taxon>
        <taxon>Methanobacteriati</taxon>
        <taxon>Methanobacteriota</taxon>
        <taxon>Stenosarchaea group</taxon>
        <taxon>Halobacteria</taxon>
        <taxon>Halobacteriales</taxon>
        <taxon>Halococcaceae</taxon>
        <taxon>Halococcus</taxon>
    </lineage>
</organism>
<evidence type="ECO:0000313" key="7">
    <source>
        <dbReference type="EMBL" id="EMA55596.1"/>
    </source>
</evidence>
<keyword evidence="1" id="KW-0678">Repressor</keyword>
<keyword evidence="2" id="KW-0805">Transcription regulation</keyword>
<keyword evidence="3 5" id="KW-0238">DNA-binding</keyword>
<feature type="DNA-binding region" description="H-T-H motif" evidence="5">
    <location>
        <begin position="30"/>
        <end position="49"/>
    </location>
</feature>
<protein>
    <submittedName>
        <fullName evidence="7">DNA-binding transcriptional regulator</fullName>
    </submittedName>
</protein>
<keyword evidence="4" id="KW-0804">Transcription</keyword>
<dbReference type="InterPro" id="IPR039538">
    <property type="entry name" value="BetI_C"/>
</dbReference>
<dbReference type="SUPFAM" id="SSF46689">
    <property type="entry name" value="Homeodomain-like"/>
    <property type="match status" value="1"/>
</dbReference>
<dbReference type="Pfam" id="PF13977">
    <property type="entry name" value="TetR_C_6"/>
    <property type="match status" value="1"/>
</dbReference>